<dbReference type="EC" id="3.2.2.-" evidence="1"/>
<dbReference type="GO" id="GO:0016798">
    <property type="term" value="F:hydrolase activity, acting on glycosyl bonds"/>
    <property type="evidence" value="ECO:0007669"/>
    <property type="project" value="UniProtKB-KW"/>
</dbReference>
<proteinExistence type="predicted"/>
<dbReference type="SUPFAM" id="SSF102405">
    <property type="entry name" value="MCP/YpsA-like"/>
    <property type="match status" value="1"/>
</dbReference>
<gene>
    <name evidence="1" type="ORF">ACFQ5N_09660</name>
</gene>
<dbReference type="PANTHER" id="PTHR43393">
    <property type="entry name" value="CYTOKININ RIBOSIDE 5'-MONOPHOSPHATE PHOSPHORIBOHYDROLASE"/>
    <property type="match status" value="1"/>
</dbReference>
<accession>A0ABW3WPD2</accession>
<dbReference type="Gene3D" id="3.40.50.450">
    <property type="match status" value="1"/>
</dbReference>
<dbReference type="EMBL" id="JBHTMV010000004">
    <property type="protein sequence ID" value="MFD1294099.1"/>
    <property type="molecule type" value="Genomic_DNA"/>
</dbReference>
<dbReference type="Proteomes" id="UP001597241">
    <property type="component" value="Unassembled WGS sequence"/>
</dbReference>
<dbReference type="PANTHER" id="PTHR43393:SF3">
    <property type="entry name" value="LYSINE DECARBOXYLASE-LIKE PROTEIN"/>
    <property type="match status" value="1"/>
</dbReference>
<dbReference type="RefSeq" id="WP_386809292.1">
    <property type="nucleotide sequence ID" value="NZ_JBHTMV010000004.1"/>
</dbReference>
<evidence type="ECO:0000313" key="1">
    <source>
        <dbReference type="EMBL" id="MFD1294099.1"/>
    </source>
</evidence>
<protein>
    <submittedName>
        <fullName evidence="1">LOG family protein</fullName>
        <ecNumber evidence="1">3.2.2.-</ecNumber>
    </submittedName>
</protein>
<evidence type="ECO:0000313" key="2">
    <source>
        <dbReference type="Proteomes" id="UP001597241"/>
    </source>
</evidence>
<keyword evidence="2" id="KW-1185">Reference proteome</keyword>
<keyword evidence="1" id="KW-0326">Glycosidase</keyword>
<dbReference type="InterPro" id="IPR052341">
    <property type="entry name" value="LOG_family_nucleotidases"/>
</dbReference>
<keyword evidence="1" id="KW-0378">Hydrolase</keyword>
<sequence length="372" mass="42502">MEYKYKEIESNSDLIKVLEFENELRYYAFQNIDFNTIFNLGTNVSFYNCIFLGCTIPDHINTHVSEDCLIFPQIKAPFNPFINKLYTKETLYNNYKIGIPKSYEQTLDKVVYNHFIKHGKEAQDIKETLTRRLHDHSITNALNDFISSYEKRKIVAIMGGHGLSRNDDNFLSVARISKKLTELGYLMISGGGPGAMEATHVGAWFGGKSDAELVDAIEMLSIAPIYNDELWLDQSFKVLEKYPTSNYKSLGIPTWLYGHEPPTPFATNIAKYFANSVREEGLLAIAKGGVIFSPGSAGTIQEIFQDATQNHYLSYGFASPMVFLNKEYWTKNRPIYPLLQSLTAEEKYKNMILSIYDKQEDVIEEIEKFPKA</sequence>
<organism evidence="1 2">
    <name type="scientific">Lutibacter holmesii</name>
    <dbReference type="NCBI Taxonomy" id="1137985"/>
    <lineage>
        <taxon>Bacteria</taxon>
        <taxon>Pseudomonadati</taxon>
        <taxon>Bacteroidota</taxon>
        <taxon>Flavobacteriia</taxon>
        <taxon>Flavobacteriales</taxon>
        <taxon>Flavobacteriaceae</taxon>
        <taxon>Lutibacter</taxon>
    </lineage>
</organism>
<name>A0ABW3WPD2_9FLAO</name>
<reference evidence="2" key="1">
    <citation type="journal article" date="2019" name="Int. J. Syst. Evol. Microbiol.">
        <title>The Global Catalogue of Microorganisms (GCM) 10K type strain sequencing project: providing services to taxonomists for standard genome sequencing and annotation.</title>
        <authorList>
            <consortium name="The Broad Institute Genomics Platform"/>
            <consortium name="The Broad Institute Genome Sequencing Center for Infectious Disease"/>
            <person name="Wu L."/>
            <person name="Ma J."/>
        </authorList>
    </citation>
    <scope>NUCLEOTIDE SEQUENCE [LARGE SCALE GENOMIC DNA]</scope>
    <source>
        <strain evidence="2">CCUG 62221</strain>
    </source>
</reference>
<comment type="caution">
    <text evidence="1">The sequence shown here is derived from an EMBL/GenBank/DDBJ whole genome shotgun (WGS) entry which is preliminary data.</text>
</comment>